<dbReference type="InterPro" id="IPR011042">
    <property type="entry name" value="6-blade_b-propeller_TolB-like"/>
</dbReference>
<organism evidence="1">
    <name type="scientific">Magallana gigas</name>
    <name type="common">Pacific oyster</name>
    <name type="synonym">Crassostrea gigas</name>
    <dbReference type="NCBI Taxonomy" id="29159"/>
    <lineage>
        <taxon>Eukaryota</taxon>
        <taxon>Metazoa</taxon>
        <taxon>Spiralia</taxon>
        <taxon>Lophotrochozoa</taxon>
        <taxon>Mollusca</taxon>
        <taxon>Bivalvia</taxon>
        <taxon>Autobranchia</taxon>
        <taxon>Pteriomorphia</taxon>
        <taxon>Ostreida</taxon>
        <taxon>Ostreoidea</taxon>
        <taxon>Ostreidae</taxon>
        <taxon>Magallana</taxon>
    </lineage>
</organism>
<protein>
    <submittedName>
        <fullName evidence="1">Transcription intermediary factor 1-beta</fullName>
    </submittedName>
</protein>
<dbReference type="InterPro" id="IPR000315">
    <property type="entry name" value="Znf_B-box"/>
</dbReference>
<dbReference type="PANTHER" id="PTHR25462">
    <property type="entry name" value="BONUS, ISOFORM C-RELATED"/>
    <property type="match status" value="1"/>
</dbReference>
<dbReference type="PANTHER" id="PTHR25462:SF296">
    <property type="entry name" value="MEIOTIC P26, ISOFORM F"/>
    <property type="match status" value="1"/>
</dbReference>
<dbReference type="InterPro" id="IPR047153">
    <property type="entry name" value="TRIM45/56/19-like"/>
</dbReference>
<dbReference type="Gene3D" id="3.30.160.60">
    <property type="entry name" value="Classic Zinc Finger"/>
    <property type="match status" value="1"/>
</dbReference>
<reference evidence="1" key="1">
    <citation type="journal article" date="2012" name="Nature">
        <title>The oyster genome reveals stress adaptation and complexity of shell formation.</title>
        <authorList>
            <person name="Zhang G."/>
            <person name="Fang X."/>
            <person name="Guo X."/>
            <person name="Li L."/>
            <person name="Luo R."/>
            <person name="Xu F."/>
            <person name="Yang P."/>
            <person name="Zhang L."/>
            <person name="Wang X."/>
            <person name="Qi H."/>
            <person name="Xiong Z."/>
            <person name="Que H."/>
            <person name="Xie Y."/>
            <person name="Holland P.W."/>
            <person name="Paps J."/>
            <person name="Zhu Y."/>
            <person name="Wu F."/>
            <person name="Chen Y."/>
            <person name="Wang J."/>
            <person name="Peng C."/>
            <person name="Meng J."/>
            <person name="Yang L."/>
            <person name="Liu J."/>
            <person name="Wen B."/>
            <person name="Zhang N."/>
            <person name="Huang Z."/>
            <person name="Zhu Q."/>
            <person name="Feng Y."/>
            <person name="Mount A."/>
            <person name="Hedgecock D."/>
            <person name="Xu Z."/>
            <person name="Liu Y."/>
            <person name="Domazet-Loso T."/>
            <person name="Du Y."/>
            <person name="Sun X."/>
            <person name="Zhang S."/>
            <person name="Liu B."/>
            <person name="Cheng P."/>
            <person name="Jiang X."/>
            <person name="Li J."/>
            <person name="Fan D."/>
            <person name="Wang W."/>
            <person name="Fu W."/>
            <person name="Wang T."/>
            <person name="Wang B."/>
            <person name="Zhang J."/>
            <person name="Peng Z."/>
            <person name="Li Y."/>
            <person name="Li N."/>
            <person name="Wang J."/>
            <person name="Chen M."/>
            <person name="He Y."/>
            <person name="Tan F."/>
            <person name="Song X."/>
            <person name="Zheng Q."/>
            <person name="Huang R."/>
            <person name="Yang H."/>
            <person name="Du X."/>
            <person name="Chen L."/>
            <person name="Yang M."/>
            <person name="Gaffney P.M."/>
            <person name="Wang S."/>
            <person name="Luo L."/>
            <person name="She Z."/>
            <person name="Ming Y."/>
            <person name="Huang W."/>
            <person name="Zhang S."/>
            <person name="Huang B."/>
            <person name="Zhang Y."/>
            <person name="Qu T."/>
            <person name="Ni P."/>
            <person name="Miao G."/>
            <person name="Wang J."/>
            <person name="Wang Q."/>
            <person name="Steinberg C.E."/>
            <person name="Wang H."/>
            <person name="Li N."/>
            <person name="Qian L."/>
            <person name="Zhang G."/>
            <person name="Li Y."/>
            <person name="Yang H."/>
            <person name="Liu X."/>
            <person name="Wang J."/>
            <person name="Yin Y."/>
            <person name="Wang J."/>
        </authorList>
    </citation>
    <scope>NUCLEOTIDE SEQUENCE [LARGE SCALE GENOMIC DNA]</scope>
    <source>
        <strain evidence="1">05x7-T-G4-1.051#20</strain>
    </source>
</reference>
<accession>K1PQH4</accession>
<evidence type="ECO:0000313" key="1">
    <source>
        <dbReference type="EMBL" id="EKC23928.1"/>
    </source>
</evidence>
<sequence length="597" mass="68054">MHTFCHNCLSSYILSKCKTKESPVGFPCPLCRRFVPAPSFSVEIEKWTELIPVNGIAKVLSENVNKFCDACTRADEEIEATDWCESCSELLCASCVKYHKRNAICKNHVLISLATFDKVSENQSLESAEVFCQNHSNKVEFLCVDHKELCCTRCVSTTHRKCNQIDDIVEAAENLRKLEKLNFLSKEISKYDETLVKAKSEGRNTVKYIDDTADKIKQESTELRDKIVNHIDALLENLLSELAQSVKQSKDQVEKFVDDISDRHILMTQYLQTLKDTCTTQAPPSIVVFYYFKIIREFKHVTKSSPSRLRLSLHSDVSKDLTRVLEVEKFSDIQTEPHLVPLCGIDFANTRMELIGELNGSEGGVTGGCFLENGDIVLAYRDSNRMLQYNKLELKRERNMEWIPRDVVCQSPSLLFISKNKPHTKGCVEKFDMEKFAFIEDKFLETNIVYSLAISSGFVYAACSDSIVKFDSEGNIVKRYEVKKRTTSVAINKSDEIISSNCTTNYVTVMNDSGEKLHSYFHKKLKYPYGLDVNFSGNIFVVGSDSNNIHILSPKAELLKIFDIESPKCIKFKENSYVCFVGSEKKTTKLYKFLEDM</sequence>
<proteinExistence type="predicted"/>
<dbReference type="InParanoid" id="K1PQH4"/>
<dbReference type="SUPFAM" id="SSF57845">
    <property type="entry name" value="B-box zinc-binding domain"/>
    <property type="match status" value="1"/>
</dbReference>
<dbReference type="Gene3D" id="4.10.830.40">
    <property type="match status" value="1"/>
</dbReference>
<name>K1PQH4_MAGGI</name>
<dbReference type="AlphaFoldDB" id="K1PQH4"/>
<gene>
    <name evidence="1" type="ORF">CGI_10011981</name>
</gene>
<dbReference type="PROSITE" id="PS50119">
    <property type="entry name" value="ZF_BBOX"/>
    <property type="match status" value="1"/>
</dbReference>
<dbReference type="SUPFAM" id="SSF101898">
    <property type="entry name" value="NHL repeat"/>
    <property type="match status" value="1"/>
</dbReference>
<dbReference type="GO" id="GO:0008270">
    <property type="term" value="F:zinc ion binding"/>
    <property type="evidence" value="ECO:0007669"/>
    <property type="project" value="InterPro"/>
</dbReference>
<dbReference type="Gene3D" id="2.120.10.30">
    <property type="entry name" value="TolB, C-terminal domain"/>
    <property type="match status" value="1"/>
</dbReference>
<dbReference type="HOGENOM" id="CLU_008645_6_0_1"/>
<dbReference type="EMBL" id="JH817678">
    <property type="protein sequence ID" value="EKC23928.1"/>
    <property type="molecule type" value="Genomic_DNA"/>
</dbReference>